<feature type="region of interest" description="Disordered" evidence="1">
    <location>
        <begin position="1"/>
        <end position="20"/>
    </location>
</feature>
<organism evidence="2 3">
    <name type="scientific">Micromonospora pisi</name>
    <dbReference type="NCBI Taxonomy" id="589240"/>
    <lineage>
        <taxon>Bacteria</taxon>
        <taxon>Bacillati</taxon>
        <taxon>Actinomycetota</taxon>
        <taxon>Actinomycetes</taxon>
        <taxon>Micromonosporales</taxon>
        <taxon>Micromonosporaceae</taxon>
        <taxon>Micromonospora</taxon>
    </lineage>
</organism>
<dbReference type="AlphaFoldDB" id="A0A495JL15"/>
<keyword evidence="3" id="KW-1185">Reference proteome</keyword>
<evidence type="ECO:0000313" key="2">
    <source>
        <dbReference type="EMBL" id="RKR89531.1"/>
    </source>
</evidence>
<name>A0A495JL15_9ACTN</name>
<dbReference type="OrthoDB" id="3577809at2"/>
<reference evidence="2 3" key="1">
    <citation type="submission" date="2018-10" db="EMBL/GenBank/DDBJ databases">
        <title>Sequencing the genomes of 1000 actinobacteria strains.</title>
        <authorList>
            <person name="Klenk H.-P."/>
        </authorList>
    </citation>
    <scope>NUCLEOTIDE SEQUENCE [LARGE SCALE GENOMIC DNA]</scope>
    <source>
        <strain evidence="2 3">DSM 45175</strain>
    </source>
</reference>
<accession>A0A495JL15</accession>
<proteinExistence type="predicted"/>
<sequence>MLRFLGKDPQSPNGDSPTLYYDEERDTYVFQGWKVTDPKRLAQMSIPEHETVIEFPRRMMQFFPEVQSGGGASA</sequence>
<protein>
    <submittedName>
        <fullName evidence="2">Uncharacterized protein</fullName>
    </submittedName>
</protein>
<gene>
    <name evidence="2" type="ORF">BDK92_3885</name>
</gene>
<dbReference type="Proteomes" id="UP000277671">
    <property type="component" value="Unassembled WGS sequence"/>
</dbReference>
<evidence type="ECO:0000313" key="3">
    <source>
        <dbReference type="Proteomes" id="UP000277671"/>
    </source>
</evidence>
<comment type="caution">
    <text evidence="2">The sequence shown here is derived from an EMBL/GenBank/DDBJ whole genome shotgun (WGS) entry which is preliminary data.</text>
</comment>
<evidence type="ECO:0000256" key="1">
    <source>
        <dbReference type="SAM" id="MobiDB-lite"/>
    </source>
</evidence>
<dbReference type="EMBL" id="RBKT01000001">
    <property type="protein sequence ID" value="RKR89531.1"/>
    <property type="molecule type" value="Genomic_DNA"/>
</dbReference>